<accession>A0A660CMN5</accession>
<gene>
    <name evidence="2" type="ORF">JD82_04256</name>
</gene>
<dbReference type="InterPro" id="IPR037523">
    <property type="entry name" value="VOC_core"/>
</dbReference>
<feature type="domain" description="VOC" evidence="1">
    <location>
        <begin position="12"/>
        <end position="127"/>
    </location>
</feature>
<dbReference type="EMBL" id="VLJV01000001">
    <property type="protein sequence ID" value="TWH22375.1"/>
    <property type="molecule type" value="Genomic_DNA"/>
</dbReference>
<evidence type="ECO:0000313" key="3">
    <source>
        <dbReference type="Proteomes" id="UP000317303"/>
    </source>
</evidence>
<evidence type="ECO:0000313" key="2">
    <source>
        <dbReference type="EMBL" id="TWH22375.1"/>
    </source>
</evidence>
<comment type="caution">
    <text evidence="2">The sequence shown here is derived from an EMBL/GenBank/DDBJ whole genome shotgun (WGS) entry which is preliminary data.</text>
</comment>
<dbReference type="CDD" id="cd07247">
    <property type="entry name" value="SgaA_N_like"/>
    <property type="match status" value="2"/>
</dbReference>
<sequence>MAVRDTAWPVGAPCWVDLTADDLEATRSFYADLLGWEFVDTGADYGHYSIAMVDRRPVAGVGRASAAFCDNAKAWTTYLAVGDVEATATAITEAGGELIVPPGDVGDAARIAVAVDAAGAVFGVYEGGRMTGTQVVGVPGAPAWYDCMTREYAAAKRFYGLVFGCGFDEPSHGDFEYATIRVGDDSTEVGGIGALPGTLDVPPHWTTYFAVTDVDHTVSQLVDLGGTVHGGPVDSPRGRLAAVADPGGAYFRVIES</sequence>
<dbReference type="InterPro" id="IPR029068">
    <property type="entry name" value="Glyas_Bleomycin-R_OHBP_Dase"/>
</dbReference>
<protein>
    <recommendedName>
        <fullName evidence="1">VOC domain-containing protein</fullName>
    </recommendedName>
</protein>
<dbReference type="Gene3D" id="3.10.180.10">
    <property type="entry name" value="2,3-Dihydroxybiphenyl 1,2-Dioxygenase, domain 1"/>
    <property type="match status" value="2"/>
</dbReference>
<dbReference type="InterPro" id="IPR004360">
    <property type="entry name" value="Glyas_Fos-R_dOase_dom"/>
</dbReference>
<dbReference type="Pfam" id="PF00903">
    <property type="entry name" value="Glyoxalase"/>
    <property type="match status" value="2"/>
</dbReference>
<dbReference type="Proteomes" id="UP000317303">
    <property type="component" value="Unassembled WGS sequence"/>
</dbReference>
<dbReference type="PANTHER" id="PTHR33993:SF10">
    <property type="entry name" value="CONSERVED PROTEIN"/>
    <property type="match status" value="1"/>
</dbReference>
<dbReference type="InterPro" id="IPR052164">
    <property type="entry name" value="Anthracycline_SecMetBiosynth"/>
</dbReference>
<dbReference type="PROSITE" id="PS51819">
    <property type="entry name" value="VOC"/>
    <property type="match status" value="2"/>
</dbReference>
<dbReference type="OrthoDB" id="9793039at2"/>
<dbReference type="AlphaFoldDB" id="A0A660CMN5"/>
<feature type="domain" description="VOC" evidence="1">
    <location>
        <begin position="141"/>
        <end position="256"/>
    </location>
</feature>
<organism evidence="2 3">
    <name type="scientific">Prauserella rugosa</name>
    <dbReference type="NCBI Taxonomy" id="43354"/>
    <lineage>
        <taxon>Bacteria</taxon>
        <taxon>Bacillati</taxon>
        <taxon>Actinomycetota</taxon>
        <taxon>Actinomycetes</taxon>
        <taxon>Pseudonocardiales</taxon>
        <taxon>Pseudonocardiaceae</taxon>
        <taxon>Prauserella</taxon>
    </lineage>
</organism>
<name>A0A660CMN5_9PSEU</name>
<proteinExistence type="predicted"/>
<reference evidence="2 3" key="1">
    <citation type="submission" date="2019-07" db="EMBL/GenBank/DDBJ databases">
        <title>R&amp;d 2014.</title>
        <authorList>
            <person name="Klenk H.-P."/>
        </authorList>
    </citation>
    <scope>NUCLEOTIDE SEQUENCE [LARGE SCALE GENOMIC DNA]</scope>
    <source>
        <strain evidence="2 3">DSM 43194</strain>
    </source>
</reference>
<dbReference type="RefSeq" id="WP_030533894.1">
    <property type="nucleotide sequence ID" value="NZ_JOIJ01000019.1"/>
</dbReference>
<dbReference type="SUPFAM" id="SSF54593">
    <property type="entry name" value="Glyoxalase/Bleomycin resistance protein/Dihydroxybiphenyl dioxygenase"/>
    <property type="match status" value="2"/>
</dbReference>
<keyword evidence="3" id="KW-1185">Reference proteome</keyword>
<evidence type="ECO:0000259" key="1">
    <source>
        <dbReference type="PROSITE" id="PS51819"/>
    </source>
</evidence>
<dbReference type="PANTHER" id="PTHR33993">
    <property type="entry name" value="GLYOXALASE-RELATED"/>
    <property type="match status" value="1"/>
</dbReference>